<evidence type="ECO:0000313" key="9">
    <source>
        <dbReference type="Proteomes" id="UP001344447"/>
    </source>
</evidence>
<evidence type="ECO:0000256" key="3">
    <source>
        <dbReference type="ARBA" id="ARBA00022989"/>
    </source>
</evidence>
<feature type="transmembrane region" description="Helical" evidence="7">
    <location>
        <begin position="190"/>
        <end position="213"/>
    </location>
</feature>
<feature type="transmembrane region" description="Helical" evidence="7">
    <location>
        <begin position="151"/>
        <end position="170"/>
    </location>
</feature>
<evidence type="ECO:0000313" key="8">
    <source>
        <dbReference type="EMBL" id="KAK5574508.1"/>
    </source>
</evidence>
<dbReference type="AlphaFoldDB" id="A0AAN7TSY5"/>
<proteinExistence type="predicted"/>
<dbReference type="EMBL" id="JAVFKY010000006">
    <property type="protein sequence ID" value="KAK5574508.1"/>
    <property type="molecule type" value="Genomic_DNA"/>
</dbReference>
<feature type="compositionally biased region" description="Polar residues" evidence="6">
    <location>
        <begin position="112"/>
        <end position="121"/>
    </location>
</feature>
<dbReference type="GO" id="GO:0070072">
    <property type="term" value="P:vacuolar proton-transporting V-type ATPase complex assembly"/>
    <property type="evidence" value="ECO:0007669"/>
    <property type="project" value="InterPro"/>
</dbReference>
<evidence type="ECO:0000256" key="5">
    <source>
        <dbReference type="ARBA" id="ARBA00023329"/>
    </source>
</evidence>
<gene>
    <name evidence="8" type="ORF">RB653_009761</name>
</gene>
<dbReference type="PANTHER" id="PTHR31792">
    <property type="entry name" value="VACUOLAR ATPASE ASSEMBLY INTEGRAL MEMBRANE PROTEIN VMA21"/>
    <property type="match status" value="1"/>
</dbReference>
<feature type="compositionally biased region" description="Acidic residues" evidence="6">
    <location>
        <begin position="56"/>
        <end position="68"/>
    </location>
</feature>
<dbReference type="Pfam" id="PF09446">
    <property type="entry name" value="VMA21"/>
    <property type="match status" value="1"/>
</dbReference>
<protein>
    <submittedName>
        <fullName evidence="8">Uncharacterized protein</fullName>
    </submittedName>
</protein>
<dbReference type="InterPro" id="IPR019013">
    <property type="entry name" value="Vma21"/>
</dbReference>
<reference evidence="8 9" key="1">
    <citation type="submission" date="2023-11" db="EMBL/GenBank/DDBJ databases">
        <title>Dfirmibasis_genome.</title>
        <authorList>
            <person name="Edelbroek B."/>
            <person name="Kjellin J."/>
            <person name="Jerlstrom-Hultqvist J."/>
            <person name="Soderbom F."/>
        </authorList>
    </citation>
    <scope>NUCLEOTIDE SEQUENCE [LARGE SCALE GENOMIC DNA]</scope>
    <source>
        <strain evidence="8 9">TNS-C-14</strain>
    </source>
</reference>
<dbReference type="PANTHER" id="PTHR31792:SF3">
    <property type="entry name" value="VACUOLAR ATPASE ASSEMBLY INTEGRAL MEMBRANE PROTEIN VMA21"/>
    <property type="match status" value="1"/>
</dbReference>
<dbReference type="Proteomes" id="UP001344447">
    <property type="component" value="Unassembled WGS sequence"/>
</dbReference>
<feature type="compositionally biased region" description="Polar residues" evidence="6">
    <location>
        <begin position="1"/>
        <end position="23"/>
    </location>
</feature>
<comment type="caution">
    <text evidence="8">The sequence shown here is derived from an EMBL/GenBank/DDBJ whole genome shotgun (WGS) entry which is preliminary data.</text>
</comment>
<evidence type="ECO:0000256" key="7">
    <source>
        <dbReference type="SAM" id="Phobius"/>
    </source>
</evidence>
<name>A0AAN7TSY5_9MYCE</name>
<evidence type="ECO:0000256" key="2">
    <source>
        <dbReference type="ARBA" id="ARBA00022824"/>
    </source>
</evidence>
<feature type="compositionally biased region" description="Low complexity" evidence="6">
    <location>
        <begin position="122"/>
        <end position="133"/>
    </location>
</feature>
<keyword evidence="1 7" id="KW-0812">Transmembrane</keyword>
<accession>A0AAN7TSY5</accession>
<sequence>MGRTSKSNADQSQEEAITVTRSGRTIIKPGSTVTNTPSKSTTAAKKTTKNKKSKESDEEDSSENEEQNSPDQKSKKKNSSTTVNRKEKTTKTTPKKQQKHQHVAEVSPPSSPEKNQGTSSATTTTTTTTKTPTKKYTQEELDIITRENRNVYIKFFIFSILMVVVPLFVFKSFNTSIGDYLGISRQERVTYAGVASLGGLILVMAAYSIMAYYEK</sequence>
<keyword evidence="9" id="KW-1185">Reference proteome</keyword>
<feature type="compositionally biased region" description="Low complexity" evidence="6">
    <location>
        <begin position="34"/>
        <end position="45"/>
    </location>
</feature>
<keyword evidence="3 7" id="KW-1133">Transmembrane helix</keyword>
<dbReference type="GO" id="GO:0031410">
    <property type="term" value="C:cytoplasmic vesicle"/>
    <property type="evidence" value="ECO:0007669"/>
    <property type="project" value="UniProtKB-KW"/>
</dbReference>
<keyword evidence="5" id="KW-0968">Cytoplasmic vesicle</keyword>
<evidence type="ECO:0000256" key="4">
    <source>
        <dbReference type="ARBA" id="ARBA00023136"/>
    </source>
</evidence>
<keyword evidence="4 7" id="KW-0472">Membrane</keyword>
<organism evidence="8 9">
    <name type="scientific">Dictyostelium firmibasis</name>
    <dbReference type="NCBI Taxonomy" id="79012"/>
    <lineage>
        <taxon>Eukaryota</taxon>
        <taxon>Amoebozoa</taxon>
        <taxon>Evosea</taxon>
        <taxon>Eumycetozoa</taxon>
        <taxon>Dictyostelia</taxon>
        <taxon>Dictyosteliales</taxon>
        <taxon>Dictyosteliaceae</taxon>
        <taxon>Dictyostelium</taxon>
    </lineage>
</organism>
<evidence type="ECO:0000256" key="1">
    <source>
        <dbReference type="ARBA" id="ARBA00022692"/>
    </source>
</evidence>
<evidence type="ECO:0000256" key="6">
    <source>
        <dbReference type="SAM" id="MobiDB-lite"/>
    </source>
</evidence>
<keyword evidence="2" id="KW-0256">Endoplasmic reticulum</keyword>
<dbReference type="GO" id="GO:0005789">
    <property type="term" value="C:endoplasmic reticulum membrane"/>
    <property type="evidence" value="ECO:0007669"/>
    <property type="project" value="TreeGrafter"/>
</dbReference>
<feature type="region of interest" description="Disordered" evidence="6">
    <location>
        <begin position="1"/>
        <end position="133"/>
    </location>
</feature>